<protein>
    <submittedName>
        <fullName evidence="2">Uncharacterized protein</fullName>
    </submittedName>
</protein>
<evidence type="ECO:0000313" key="3">
    <source>
        <dbReference type="Proteomes" id="UP000265618"/>
    </source>
</evidence>
<evidence type="ECO:0000313" key="2">
    <source>
        <dbReference type="EMBL" id="GCA63034.1"/>
    </source>
</evidence>
<keyword evidence="3" id="KW-1185">Reference proteome</keyword>
<comment type="caution">
    <text evidence="2">The sequence shown here is derived from an EMBL/GenBank/DDBJ whole genome shotgun (WGS) entry which is preliminary data.</text>
</comment>
<accession>A0A391NMG3</accession>
<dbReference type="Proteomes" id="UP000265618">
    <property type="component" value="Unassembled WGS sequence"/>
</dbReference>
<name>A0A391NMG3_9EUKA</name>
<evidence type="ECO:0000256" key="1">
    <source>
        <dbReference type="SAM" id="MobiDB-lite"/>
    </source>
</evidence>
<feature type="region of interest" description="Disordered" evidence="1">
    <location>
        <begin position="1"/>
        <end position="26"/>
    </location>
</feature>
<proteinExistence type="predicted"/>
<gene>
    <name evidence="2" type="ORF">KIPB_007446</name>
</gene>
<reference evidence="2 3" key="1">
    <citation type="journal article" date="2018" name="PLoS ONE">
        <title>The draft genome of Kipferlia bialata reveals reductive genome evolution in fornicate parasites.</title>
        <authorList>
            <person name="Tanifuji G."/>
            <person name="Takabayashi S."/>
            <person name="Kume K."/>
            <person name="Takagi M."/>
            <person name="Nakayama T."/>
            <person name="Kamikawa R."/>
            <person name="Inagaki Y."/>
            <person name="Hashimoto T."/>
        </authorList>
    </citation>
    <scope>NUCLEOTIDE SEQUENCE [LARGE SCALE GENOMIC DNA]</scope>
    <source>
        <strain evidence="2">NY0173</strain>
    </source>
</reference>
<feature type="non-terminal residue" evidence="2">
    <location>
        <position position="103"/>
    </location>
</feature>
<dbReference type="EMBL" id="BDIP01002102">
    <property type="protein sequence ID" value="GCA63034.1"/>
    <property type="molecule type" value="Genomic_DNA"/>
</dbReference>
<sequence>MSSLSLEHLSETCASEPSGRDRAYSGIDPGLDLGDCANESAEWRRKGTKLLHATYKLEEETEREDVIDGIDGDKQKDKRRVTLGVAYMSLSLLAYTCCYFHRL</sequence>
<dbReference type="AlphaFoldDB" id="A0A391NMG3"/>
<organism evidence="2 3">
    <name type="scientific">Kipferlia bialata</name>
    <dbReference type="NCBI Taxonomy" id="797122"/>
    <lineage>
        <taxon>Eukaryota</taxon>
        <taxon>Metamonada</taxon>
        <taxon>Carpediemonas-like organisms</taxon>
        <taxon>Kipferlia</taxon>
    </lineage>
</organism>